<dbReference type="InterPro" id="IPR000847">
    <property type="entry name" value="LysR_HTH_N"/>
</dbReference>
<dbReference type="SUPFAM" id="SSF53850">
    <property type="entry name" value="Periplasmic binding protein-like II"/>
    <property type="match status" value="1"/>
</dbReference>
<accession>A0A6G8S3R6</accession>
<reference evidence="6 7" key="1">
    <citation type="submission" date="2020-03" db="EMBL/GenBank/DDBJ databases">
        <authorList>
            <person name="Zhu W."/>
        </authorList>
    </citation>
    <scope>NUCLEOTIDE SEQUENCE [LARGE SCALE GENOMIC DNA]</scope>
    <source>
        <strain evidence="6 7">185</strain>
    </source>
</reference>
<evidence type="ECO:0000256" key="1">
    <source>
        <dbReference type="ARBA" id="ARBA00009437"/>
    </source>
</evidence>
<dbReference type="GO" id="GO:0003700">
    <property type="term" value="F:DNA-binding transcription factor activity"/>
    <property type="evidence" value="ECO:0007669"/>
    <property type="project" value="InterPro"/>
</dbReference>
<dbReference type="CDD" id="cd08473">
    <property type="entry name" value="PBP2_CrgA_like_4"/>
    <property type="match status" value="1"/>
</dbReference>
<evidence type="ECO:0000256" key="4">
    <source>
        <dbReference type="ARBA" id="ARBA00023163"/>
    </source>
</evidence>
<dbReference type="RefSeq" id="WP_166323846.1">
    <property type="nucleotide sequence ID" value="NZ_CP049916.1"/>
</dbReference>
<dbReference type="AlphaFoldDB" id="A0A6G8S3R6"/>
<proteinExistence type="inferred from homology"/>
<organism evidence="6 7">
    <name type="scientific">Acinetobacter lanii</name>
    <dbReference type="NCBI Taxonomy" id="2715163"/>
    <lineage>
        <taxon>Bacteria</taxon>
        <taxon>Pseudomonadati</taxon>
        <taxon>Pseudomonadota</taxon>
        <taxon>Gammaproteobacteria</taxon>
        <taxon>Moraxellales</taxon>
        <taxon>Moraxellaceae</taxon>
        <taxon>Acinetobacter</taxon>
    </lineage>
</organism>
<dbReference type="Gene3D" id="1.10.10.10">
    <property type="entry name" value="Winged helix-like DNA-binding domain superfamily/Winged helix DNA-binding domain"/>
    <property type="match status" value="1"/>
</dbReference>
<dbReference type="GO" id="GO:0043565">
    <property type="term" value="F:sequence-specific DNA binding"/>
    <property type="evidence" value="ECO:0007669"/>
    <property type="project" value="TreeGrafter"/>
</dbReference>
<feature type="domain" description="HTH lysR-type" evidence="5">
    <location>
        <begin position="1"/>
        <end position="60"/>
    </location>
</feature>
<evidence type="ECO:0000259" key="5">
    <source>
        <dbReference type="PROSITE" id="PS50931"/>
    </source>
</evidence>
<dbReference type="GO" id="GO:0006351">
    <property type="term" value="P:DNA-templated transcription"/>
    <property type="evidence" value="ECO:0007669"/>
    <property type="project" value="TreeGrafter"/>
</dbReference>
<keyword evidence="7" id="KW-1185">Reference proteome</keyword>
<dbReference type="InterPro" id="IPR036388">
    <property type="entry name" value="WH-like_DNA-bd_sf"/>
</dbReference>
<dbReference type="KEGG" id="alj:G8D99_06925"/>
<name>A0A6G8S3R6_9GAMM</name>
<evidence type="ECO:0000313" key="7">
    <source>
        <dbReference type="Proteomes" id="UP000501939"/>
    </source>
</evidence>
<protein>
    <submittedName>
        <fullName evidence="6">LysR family transcriptional regulator</fullName>
    </submittedName>
</protein>
<dbReference type="SUPFAM" id="SSF46785">
    <property type="entry name" value="Winged helix' DNA-binding domain"/>
    <property type="match status" value="1"/>
</dbReference>
<dbReference type="Pfam" id="PF03466">
    <property type="entry name" value="LysR_substrate"/>
    <property type="match status" value="1"/>
</dbReference>
<dbReference type="PANTHER" id="PTHR30537">
    <property type="entry name" value="HTH-TYPE TRANSCRIPTIONAL REGULATOR"/>
    <property type="match status" value="1"/>
</dbReference>
<dbReference type="InterPro" id="IPR005119">
    <property type="entry name" value="LysR_subst-bd"/>
</dbReference>
<keyword evidence="4" id="KW-0804">Transcription</keyword>
<evidence type="ECO:0000256" key="3">
    <source>
        <dbReference type="ARBA" id="ARBA00023125"/>
    </source>
</evidence>
<dbReference type="Gene3D" id="3.40.190.290">
    <property type="match status" value="1"/>
</dbReference>
<evidence type="ECO:0000256" key="2">
    <source>
        <dbReference type="ARBA" id="ARBA00023015"/>
    </source>
</evidence>
<dbReference type="InterPro" id="IPR036390">
    <property type="entry name" value="WH_DNA-bd_sf"/>
</dbReference>
<dbReference type="PROSITE" id="PS50931">
    <property type="entry name" value="HTH_LYSR"/>
    <property type="match status" value="1"/>
</dbReference>
<keyword evidence="2" id="KW-0805">Transcription regulation</keyword>
<dbReference type="EMBL" id="CP049916">
    <property type="protein sequence ID" value="QIO08781.1"/>
    <property type="molecule type" value="Genomic_DNA"/>
</dbReference>
<evidence type="ECO:0000313" key="6">
    <source>
        <dbReference type="EMBL" id="QIO08781.1"/>
    </source>
</evidence>
<keyword evidence="3" id="KW-0238">DNA-binding</keyword>
<comment type="similarity">
    <text evidence="1">Belongs to the LysR transcriptional regulatory family.</text>
</comment>
<gene>
    <name evidence="6" type="ORF">G8D99_06925</name>
</gene>
<dbReference type="FunFam" id="1.10.10.10:FF:000001">
    <property type="entry name" value="LysR family transcriptional regulator"/>
    <property type="match status" value="1"/>
</dbReference>
<dbReference type="Pfam" id="PF00126">
    <property type="entry name" value="HTH_1"/>
    <property type="match status" value="1"/>
</dbReference>
<sequence>MLSDLDDFYCYALVVEHGGFSAAERATDIPKSKLSRRVYNLEENLGVRLIQRSSRHFAVTDIGMNIYRHAQVMMNAAQSAHDLVDHLSEQPRGLIKVSLPVSIAQSEMTKLLPAFLKQYPEIKVQLIVSNRRVDIVNEGIDIALRVRSSLDDDPSLVIRKFENIEQHLFASQAYLNEFGMLKSPEELSQHRILSMVDELTDQQMVLHDQDNNITKVKVNPVLMGSDLMMLANLASQNSGIALLPDSIVQDYVDAGQLVRVLPEWKAPHGIFHAVYPSRRGLLPAVRVFIDYLVEHLTKR</sequence>
<dbReference type="InterPro" id="IPR058163">
    <property type="entry name" value="LysR-type_TF_proteobact-type"/>
</dbReference>
<dbReference type="Proteomes" id="UP000501939">
    <property type="component" value="Chromosome"/>
</dbReference>
<dbReference type="PANTHER" id="PTHR30537:SF31">
    <property type="entry name" value="TRANSCRIPTIONAL REGULATOR, LYSR FAMILY"/>
    <property type="match status" value="1"/>
</dbReference>